<organism evidence="2 3">
    <name type="scientific">Teladorsagia circumcincta</name>
    <name type="common">Brown stomach worm</name>
    <name type="synonym">Ostertagia circumcincta</name>
    <dbReference type="NCBI Taxonomy" id="45464"/>
    <lineage>
        <taxon>Eukaryota</taxon>
        <taxon>Metazoa</taxon>
        <taxon>Ecdysozoa</taxon>
        <taxon>Nematoda</taxon>
        <taxon>Chromadorea</taxon>
        <taxon>Rhabditida</taxon>
        <taxon>Rhabditina</taxon>
        <taxon>Rhabditomorpha</taxon>
        <taxon>Strongyloidea</taxon>
        <taxon>Trichostrongylidae</taxon>
        <taxon>Teladorsagia</taxon>
    </lineage>
</organism>
<feature type="domain" description="Nose resistant-to-fluoxetine protein N-terminal" evidence="1">
    <location>
        <begin position="1"/>
        <end position="94"/>
    </location>
</feature>
<protein>
    <recommendedName>
        <fullName evidence="1">Nose resistant-to-fluoxetine protein N-terminal domain-containing protein</fullName>
    </recommendedName>
</protein>
<feature type="non-terminal residue" evidence="2">
    <location>
        <position position="1"/>
    </location>
</feature>
<evidence type="ECO:0000259" key="1">
    <source>
        <dbReference type="SMART" id="SM00703"/>
    </source>
</evidence>
<keyword evidence="3" id="KW-1185">Reference proteome</keyword>
<dbReference type="Proteomes" id="UP000230423">
    <property type="component" value="Unassembled WGS sequence"/>
</dbReference>
<dbReference type="Pfam" id="PF20146">
    <property type="entry name" value="NRF"/>
    <property type="match status" value="1"/>
</dbReference>
<sequence length="106" mass="11395">LDSFGKLPAGILEMTTVSSGSYVECRDLIAPYTTHYCYAGLTVNLTNGALGQMGMNVATCMPRSCNEQDIPLVLGTVINEQIAPVEFLSAKCVPTSVKPTTAFWIF</sequence>
<dbReference type="SMART" id="SM00703">
    <property type="entry name" value="NRF"/>
    <property type="match status" value="1"/>
</dbReference>
<dbReference type="InterPro" id="IPR006621">
    <property type="entry name" value="Nose-resist-to-fluoxetine_N"/>
</dbReference>
<proteinExistence type="predicted"/>
<gene>
    <name evidence="2" type="ORF">TELCIR_21243</name>
</gene>
<dbReference type="EMBL" id="KZ366016">
    <property type="protein sequence ID" value="PIO57350.1"/>
    <property type="molecule type" value="Genomic_DNA"/>
</dbReference>
<accession>A0A2G9TJ51</accession>
<reference evidence="2 3" key="1">
    <citation type="submission" date="2015-09" db="EMBL/GenBank/DDBJ databases">
        <title>Draft genome of the parasitic nematode Teladorsagia circumcincta isolate WARC Sus (inbred).</title>
        <authorList>
            <person name="Mitreva M."/>
        </authorList>
    </citation>
    <scope>NUCLEOTIDE SEQUENCE [LARGE SCALE GENOMIC DNA]</scope>
    <source>
        <strain evidence="2 3">S</strain>
    </source>
</reference>
<dbReference type="AlphaFoldDB" id="A0A2G9TJ51"/>
<dbReference type="OrthoDB" id="207378at2759"/>
<name>A0A2G9TJ51_TELCI</name>
<evidence type="ECO:0000313" key="2">
    <source>
        <dbReference type="EMBL" id="PIO57350.1"/>
    </source>
</evidence>
<feature type="non-terminal residue" evidence="2">
    <location>
        <position position="106"/>
    </location>
</feature>
<evidence type="ECO:0000313" key="3">
    <source>
        <dbReference type="Proteomes" id="UP000230423"/>
    </source>
</evidence>